<dbReference type="InterPro" id="IPR025069">
    <property type="entry name" value="Cpsf2_C"/>
</dbReference>
<dbReference type="AlphaFoldDB" id="A0A9N8DJW9"/>
<evidence type="ECO:0000259" key="6">
    <source>
        <dbReference type="SMART" id="SM01027"/>
    </source>
</evidence>
<feature type="region of interest" description="Disordered" evidence="5">
    <location>
        <begin position="732"/>
        <end position="754"/>
    </location>
</feature>
<name>A0A9N8DJW9_9STRA</name>
<dbReference type="GO" id="GO:0005847">
    <property type="term" value="C:mRNA cleavage and polyadenylation specificity factor complex"/>
    <property type="evidence" value="ECO:0007669"/>
    <property type="project" value="InterPro"/>
</dbReference>
<dbReference type="Proteomes" id="UP001153069">
    <property type="component" value="Unassembled WGS sequence"/>
</dbReference>
<comment type="subcellular location">
    <subcellularLocation>
        <location evidence="1 4">Nucleus</location>
    </subcellularLocation>
</comment>
<dbReference type="SMART" id="SM01027">
    <property type="entry name" value="Beta-Casp"/>
    <property type="match status" value="1"/>
</dbReference>
<feature type="compositionally biased region" description="Low complexity" evidence="5">
    <location>
        <begin position="732"/>
        <end position="744"/>
    </location>
</feature>
<feature type="region of interest" description="Disordered" evidence="5">
    <location>
        <begin position="595"/>
        <end position="637"/>
    </location>
</feature>
<dbReference type="Pfam" id="PF10996">
    <property type="entry name" value="Beta-Casp"/>
    <property type="match status" value="1"/>
</dbReference>
<evidence type="ECO:0000256" key="1">
    <source>
        <dbReference type="ARBA" id="ARBA00004123"/>
    </source>
</evidence>
<dbReference type="Pfam" id="PF13299">
    <property type="entry name" value="CPSF100_C"/>
    <property type="match status" value="1"/>
</dbReference>
<evidence type="ECO:0000313" key="7">
    <source>
        <dbReference type="EMBL" id="CAB9501905.1"/>
    </source>
</evidence>
<evidence type="ECO:0000256" key="5">
    <source>
        <dbReference type="SAM" id="MobiDB-lite"/>
    </source>
</evidence>
<keyword evidence="4" id="KW-0694">RNA-binding</keyword>
<feature type="compositionally biased region" description="Acidic residues" evidence="5">
    <location>
        <begin position="745"/>
        <end position="754"/>
    </location>
</feature>
<evidence type="ECO:0000256" key="4">
    <source>
        <dbReference type="RuleBase" id="RU365006"/>
    </source>
</evidence>
<feature type="compositionally biased region" description="Acidic residues" evidence="5">
    <location>
        <begin position="493"/>
        <end position="503"/>
    </location>
</feature>
<feature type="region of interest" description="Disordered" evidence="5">
    <location>
        <begin position="54"/>
        <end position="73"/>
    </location>
</feature>
<gene>
    <name evidence="7" type="ORF">SEMRO_121_G058990.1</name>
</gene>
<feature type="region of interest" description="Disordered" evidence="5">
    <location>
        <begin position="435"/>
        <end position="508"/>
    </location>
</feature>
<dbReference type="Gene3D" id="3.40.50.10890">
    <property type="match status" value="1"/>
</dbReference>
<organism evidence="7 8">
    <name type="scientific">Seminavis robusta</name>
    <dbReference type="NCBI Taxonomy" id="568900"/>
    <lineage>
        <taxon>Eukaryota</taxon>
        <taxon>Sar</taxon>
        <taxon>Stramenopiles</taxon>
        <taxon>Ochrophyta</taxon>
        <taxon>Bacillariophyta</taxon>
        <taxon>Bacillariophyceae</taxon>
        <taxon>Bacillariophycidae</taxon>
        <taxon>Naviculales</taxon>
        <taxon>Naviculaceae</taxon>
        <taxon>Seminavis</taxon>
    </lineage>
</organism>
<dbReference type="InterPro" id="IPR022712">
    <property type="entry name" value="Beta_Casp"/>
</dbReference>
<feature type="compositionally biased region" description="Low complexity" evidence="5">
    <location>
        <begin position="602"/>
        <end position="632"/>
    </location>
</feature>
<evidence type="ECO:0000256" key="3">
    <source>
        <dbReference type="ARBA" id="ARBA00023242"/>
    </source>
</evidence>
<comment type="caution">
    <text evidence="7">The sequence shown here is derived from an EMBL/GenBank/DDBJ whole genome shotgun (WGS) entry which is preliminary data.</text>
</comment>
<dbReference type="PANTHER" id="PTHR45922">
    <property type="entry name" value="CLEAVAGE AND POLYADENYLATION SPECIFICITY FACTOR SUBUNIT 2"/>
    <property type="match status" value="1"/>
</dbReference>
<reference evidence="7" key="1">
    <citation type="submission" date="2020-06" db="EMBL/GenBank/DDBJ databases">
        <authorList>
            <consortium name="Plant Systems Biology data submission"/>
        </authorList>
    </citation>
    <scope>NUCLEOTIDE SEQUENCE</scope>
    <source>
        <strain evidence="7">D6</strain>
    </source>
</reference>
<feature type="compositionally biased region" description="Polar residues" evidence="5">
    <location>
        <begin position="475"/>
        <end position="486"/>
    </location>
</feature>
<accession>A0A9N8DJW9</accession>
<dbReference type="Pfam" id="PF16661">
    <property type="entry name" value="Lactamase_B_6"/>
    <property type="match status" value="1"/>
</dbReference>
<feature type="compositionally biased region" description="Polar residues" evidence="5">
    <location>
        <begin position="450"/>
        <end position="461"/>
    </location>
</feature>
<dbReference type="EMBL" id="CAICTM010000120">
    <property type="protein sequence ID" value="CAB9501905.1"/>
    <property type="molecule type" value="Genomic_DNA"/>
</dbReference>
<dbReference type="InterPro" id="IPR027075">
    <property type="entry name" value="CPSF2"/>
</dbReference>
<dbReference type="Gene3D" id="3.60.15.10">
    <property type="entry name" value="Ribonuclease Z/Hydroxyacylglutathione hydrolase-like"/>
    <property type="match status" value="1"/>
</dbReference>
<dbReference type="SUPFAM" id="SSF56281">
    <property type="entry name" value="Metallo-hydrolase/oxidoreductase"/>
    <property type="match status" value="1"/>
</dbReference>
<evidence type="ECO:0000256" key="2">
    <source>
        <dbReference type="ARBA" id="ARBA00022664"/>
    </source>
</evidence>
<keyword evidence="3 4" id="KW-0539">Nucleus</keyword>
<dbReference type="InterPro" id="IPR001279">
    <property type="entry name" value="Metallo-B-lactamas"/>
</dbReference>
<dbReference type="GO" id="GO:0006398">
    <property type="term" value="P:mRNA 3'-end processing by stem-loop binding and cleavage"/>
    <property type="evidence" value="ECO:0007669"/>
    <property type="project" value="InterPro"/>
</dbReference>
<dbReference type="OrthoDB" id="64353at2759"/>
<comment type="similarity">
    <text evidence="4">Belongs to the metallo-beta-lactamase superfamily. RNA-metabolizing metallo-beta-lactamase-like family. CPSF2/YSH1 subfamily.</text>
</comment>
<dbReference type="InterPro" id="IPR036866">
    <property type="entry name" value="RibonucZ/Hydroxyglut_hydro"/>
</dbReference>
<protein>
    <recommendedName>
        <fullName evidence="4">Cleavage and polyadenylation specificity factor subunit 2</fullName>
    </recommendedName>
    <alternativeName>
        <fullName evidence="4">Cleavage and polyadenylation specificity factor 100 kDa subunit</fullName>
    </alternativeName>
</protein>
<dbReference type="PANTHER" id="PTHR45922:SF1">
    <property type="entry name" value="CLEAVAGE AND POLYADENYLATION SPECIFICITY FACTOR SUBUNIT 2"/>
    <property type="match status" value="1"/>
</dbReference>
<keyword evidence="8" id="KW-1185">Reference proteome</keyword>
<evidence type="ECO:0000313" key="8">
    <source>
        <dbReference type="Proteomes" id="UP001153069"/>
    </source>
</evidence>
<feature type="domain" description="Beta-Casp" evidence="6">
    <location>
        <begin position="301"/>
        <end position="431"/>
    </location>
</feature>
<proteinExistence type="inferred from homology"/>
<feature type="compositionally biased region" description="Low complexity" evidence="5">
    <location>
        <begin position="435"/>
        <end position="449"/>
    </location>
</feature>
<sequence>MLRVQPVYGSRFDADGSAQGPSCTLIEYGGVRVLWNVGWWGEATVVEGGGGGGGLGGAAGATPTPTPTSTSQYSDGCFPELPEHDVLIVSDSTLHSLGGLPLYYEHHWKPRCSVDSSHKIPMLSTFPTVKMGHMTLYDHHAAISLDGGCPPYSLEQMDNAFAQLRTIKYSQSISFQRKLSITAHRAGHVVGGALFLLQRLQDETQVVLTPPAYNIAKELHLDSATLLKYGANPDVLVTYPGGPAMTYIGKLYDDNNTHKKKHIMKSIKTRSGATKVLLETIMSVLRRDGNVLCPVDASGRVLELLLVLNQHWDKQRLGAAYNLVWLGPMVHNTLDYARSQLEWMNAQLSTQFEDIQRHSHPFALRHVHLCTSLQQLDALTSQHNTNLPTCVLATGLALEHGPARDLFLRWADNADHAILFTDSSRCFARRQRHVTTTTTQDATDNNMDTPQPSQSQESATDAASAPELPPPALVTRQSSLSRQVSEGTAVVVPDEEAEDEEEGNALRGTAVDPDLVSTFSAAAQLLQQWCLAKWEGREMDDSVMIDVRVPHRAPLAGQELKQFLAAEEAKRLWQKQQEEKRAMLREVELAKGRLRLGEEDGTTSTTTVSATTAGETTTSTSTTMATSSSSTGRPKKKSRFDSTLFLKFSKPLHLTFEVREEAVGVGQPDSIAKFGIGESIGRSGEILEDDYGIAVKPERFTDIVSGIVDPSKVMGGTGRIGEDRRGFGFAAGAGPKTAGAGTNAADDDAGDGDEMDEQAMEAADLSEGNGIIRGRGGRPPTKVTTVPRRLEVLAEIAYVPLEGRVDARAARQSVRALQPRQVVVMGGPAPENRTSDLPLEVVDEVTILAEAAQTFATDRGSRVRTPSDGEVVELNVGHAAYSARLIDTPFQTREEKVYNAENGIEPLEPVEPFETKVGSCTVSLLDAVATGQKVALDGSIVLAPLPVSIESAMKHPPTYISDGEVLLTDLRAELIAQGMKAEYSAQAGYSQLVVNGKVIVRKEQDSGRLDLEGPLCEDFYSVRAVICGQYVTL</sequence>
<dbReference type="GO" id="GO:0003723">
    <property type="term" value="F:RNA binding"/>
    <property type="evidence" value="ECO:0007669"/>
    <property type="project" value="UniProtKB-KW"/>
</dbReference>
<keyword evidence="2 4" id="KW-0507">mRNA processing</keyword>